<proteinExistence type="predicted"/>
<sequence length="200" mass="21479">MQPRSRRKPPTDVAERGNLDTSSQSSQDDLDADDMNDKGPTVRRSALALPKPSSEGLSKQLWYAGPISQMNKQKSKPDSTVARRSVSPSSDRRNKLQPRSPGAGSGIAARRTAGSRGSMEDLLDADDSAPIQRRSLPQVPTDTVGVRSRAAKSDEGIGNRTQLKGKSKAQNLQQPQGNVVARRSKLTTPSLNSPKGVVAR</sequence>
<organism evidence="2 3">
    <name type="scientific">Paramuricea clavata</name>
    <name type="common">Red gorgonian</name>
    <name type="synonym">Violescent sea-whip</name>
    <dbReference type="NCBI Taxonomy" id="317549"/>
    <lineage>
        <taxon>Eukaryota</taxon>
        <taxon>Metazoa</taxon>
        <taxon>Cnidaria</taxon>
        <taxon>Anthozoa</taxon>
        <taxon>Octocorallia</taxon>
        <taxon>Malacalcyonacea</taxon>
        <taxon>Plexauridae</taxon>
        <taxon>Paramuricea</taxon>
    </lineage>
</organism>
<evidence type="ECO:0000313" key="3">
    <source>
        <dbReference type="Proteomes" id="UP001152795"/>
    </source>
</evidence>
<protein>
    <submittedName>
        <fullName evidence="2">Uncharacterized protein</fullName>
    </submittedName>
</protein>
<evidence type="ECO:0000256" key="1">
    <source>
        <dbReference type="SAM" id="MobiDB-lite"/>
    </source>
</evidence>
<accession>A0A7D9LFJ4</accession>
<keyword evidence="3" id="KW-1185">Reference proteome</keyword>
<feature type="region of interest" description="Disordered" evidence="1">
    <location>
        <begin position="1"/>
        <end position="200"/>
    </location>
</feature>
<reference evidence="2" key="1">
    <citation type="submission" date="2020-04" db="EMBL/GenBank/DDBJ databases">
        <authorList>
            <person name="Alioto T."/>
            <person name="Alioto T."/>
            <person name="Gomez Garrido J."/>
        </authorList>
    </citation>
    <scope>NUCLEOTIDE SEQUENCE</scope>
    <source>
        <strain evidence="2">A484AB</strain>
    </source>
</reference>
<feature type="compositionally biased region" description="Polar residues" evidence="1">
    <location>
        <begin position="159"/>
        <end position="177"/>
    </location>
</feature>
<dbReference type="EMBL" id="CACRXK020017934">
    <property type="protein sequence ID" value="CAB4031844.1"/>
    <property type="molecule type" value="Genomic_DNA"/>
</dbReference>
<dbReference type="Proteomes" id="UP001152795">
    <property type="component" value="Unassembled WGS sequence"/>
</dbReference>
<feature type="compositionally biased region" description="Basic and acidic residues" evidence="1">
    <location>
        <begin position="9"/>
        <end position="18"/>
    </location>
</feature>
<gene>
    <name evidence="2" type="ORF">PACLA_8A000120</name>
</gene>
<evidence type="ECO:0000313" key="2">
    <source>
        <dbReference type="EMBL" id="CAB4031844.1"/>
    </source>
</evidence>
<name>A0A7D9LFJ4_PARCT</name>
<dbReference type="AlphaFoldDB" id="A0A7D9LFJ4"/>
<comment type="caution">
    <text evidence="2">The sequence shown here is derived from an EMBL/GenBank/DDBJ whole genome shotgun (WGS) entry which is preliminary data.</text>
</comment>